<dbReference type="OrthoDB" id="6257894at2759"/>
<dbReference type="STRING" id="41427.A0A182JLR6"/>
<dbReference type="GO" id="GO:0001099">
    <property type="term" value="F:basal RNA polymerase II transcription machinery binding"/>
    <property type="evidence" value="ECO:0007669"/>
    <property type="project" value="TreeGrafter"/>
</dbReference>
<dbReference type="InterPro" id="IPR018784">
    <property type="entry name" value="LLPH-like"/>
</dbReference>
<dbReference type="EnsemblMetazoa" id="ENSAATROPT006892">
    <property type="protein sequence ID" value="ENSAATROPP006207"/>
    <property type="gene ID" value="ENSAATROPG005607"/>
</dbReference>
<dbReference type="Proteomes" id="UP000075880">
    <property type="component" value="Unassembled WGS sequence"/>
</dbReference>
<evidence type="ECO:0000313" key="4">
    <source>
        <dbReference type="Proteomes" id="UP000075880"/>
    </source>
</evidence>
<dbReference type="AlphaFoldDB" id="A0A182JLR6"/>
<keyword evidence="2" id="KW-0175">Coiled coil</keyword>
<dbReference type="PANTHER" id="PTHR34253">
    <property type="entry name" value="PROTEIN LLP HOMOLOG"/>
    <property type="match status" value="1"/>
</dbReference>
<evidence type="ECO:0000313" key="3">
    <source>
        <dbReference type="EnsemblMetazoa" id="AATE020438-PA.1"/>
    </source>
</evidence>
<reference evidence="3" key="2">
    <citation type="submission" date="2022-08" db="UniProtKB">
        <authorList>
            <consortium name="EnsemblMetazoa"/>
        </authorList>
    </citation>
    <scope>IDENTIFICATION</scope>
    <source>
        <strain evidence="3">EBRO</strain>
    </source>
</reference>
<protein>
    <recommendedName>
        <fullName evidence="5">Protein LLP homolog</fullName>
    </recommendedName>
</protein>
<dbReference type="PANTHER" id="PTHR34253:SF1">
    <property type="entry name" value="PROTEIN LLP HOMOLOG"/>
    <property type="match status" value="1"/>
</dbReference>
<name>A0A182JLR6_ANOAO</name>
<comment type="similarity">
    <text evidence="1">Belongs to the learning-associated protein family.</text>
</comment>
<dbReference type="VEuPathDB" id="VectorBase:AATE020438"/>
<proteinExistence type="inferred from homology"/>
<dbReference type="GO" id="GO:0097484">
    <property type="term" value="P:dendrite extension"/>
    <property type="evidence" value="ECO:0007669"/>
    <property type="project" value="TreeGrafter"/>
</dbReference>
<dbReference type="Pfam" id="PF10169">
    <property type="entry name" value="LLPH"/>
    <property type="match status" value="1"/>
</dbReference>
<evidence type="ECO:0000256" key="2">
    <source>
        <dbReference type="SAM" id="Coils"/>
    </source>
</evidence>
<keyword evidence="4" id="KW-1185">Reference proteome</keyword>
<feature type="coiled-coil region" evidence="2">
    <location>
        <begin position="8"/>
        <end position="69"/>
    </location>
</feature>
<evidence type="ECO:0000256" key="1">
    <source>
        <dbReference type="ARBA" id="ARBA00034118"/>
    </source>
</evidence>
<sequence>MTARSKKQRNKNKAIKRTRNKVKELKKLKKTLGLIDEDGMDLMEKIKDITEQQKNQEELEKVKREAKEEIYKRETQDTIDHNTYVEVVNPTTNVKHVYNAKTKRDQFGNYPSWYNWKKEARKQKIKEGKGVRRRQFRGRRMHFIDRTCAWKNIA</sequence>
<evidence type="ECO:0008006" key="5">
    <source>
        <dbReference type="Google" id="ProtNLM"/>
    </source>
</evidence>
<dbReference type="GO" id="GO:0005730">
    <property type="term" value="C:nucleolus"/>
    <property type="evidence" value="ECO:0007669"/>
    <property type="project" value="TreeGrafter"/>
</dbReference>
<dbReference type="EnsemblMetazoa" id="AATE020438-RA">
    <property type="protein sequence ID" value="AATE020438-PA.1"/>
    <property type="gene ID" value="AATE020438"/>
</dbReference>
<organism evidence="3">
    <name type="scientific">Anopheles atroparvus</name>
    <name type="common">European mosquito</name>
    <dbReference type="NCBI Taxonomy" id="41427"/>
    <lineage>
        <taxon>Eukaryota</taxon>
        <taxon>Metazoa</taxon>
        <taxon>Ecdysozoa</taxon>
        <taxon>Arthropoda</taxon>
        <taxon>Hexapoda</taxon>
        <taxon>Insecta</taxon>
        <taxon>Pterygota</taxon>
        <taxon>Neoptera</taxon>
        <taxon>Endopterygota</taxon>
        <taxon>Diptera</taxon>
        <taxon>Nematocera</taxon>
        <taxon>Culicoidea</taxon>
        <taxon>Culicidae</taxon>
        <taxon>Anophelinae</taxon>
        <taxon>Anopheles</taxon>
    </lineage>
</organism>
<reference evidence="4" key="1">
    <citation type="submission" date="2021-09" db="EMBL/GenBank/DDBJ databases">
        <authorList>
            <consortium name="Infravec"/>
            <person name="Campbell I L."/>
            <person name="Maslen G."/>
            <person name="Yates A."/>
        </authorList>
    </citation>
    <scope>NUCLEOTIDE SEQUENCE [LARGE SCALE GENOMIC DNA]</scope>
    <source>
        <strain evidence="4">Infravec2 EBRE</strain>
    </source>
</reference>
<dbReference type="GO" id="GO:0003723">
    <property type="term" value="F:RNA binding"/>
    <property type="evidence" value="ECO:0007669"/>
    <property type="project" value="TreeGrafter"/>
</dbReference>
<accession>A0A182JLR6</accession>